<proteinExistence type="predicted"/>
<dbReference type="EC" id="1.1.1.1" evidence="4"/>
<comment type="caution">
    <text evidence="4">The sequence shown here is derived from an EMBL/GenBank/DDBJ whole genome shotgun (WGS) entry which is preliminary data.</text>
</comment>
<organism evidence="4 5">
    <name type="scientific">Prochlorococcus marinus str. SB</name>
    <dbReference type="NCBI Taxonomy" id="59926"/>
    <lineage>
        <taxon>Bacteria</taxon>
        <taxon>Bacillati</taxon>
        <taxon>Cyanobacteriota</taxon>
        <taxon>Cyanophyceae</taxon>
        <taxon>Synechococcales</taxon>
        <taxon>Prochlorococcaceae</taxon>
        <taxon>Prochlorococcus</taxon>
    </lineage>
</organism>
<dbReference type="PANTHER" id="PTHR11496">
    <property type="entry name" value="ALCOHOL DEHYDROGENASE"/>
    <property type="match status" value="1"/>
</dbReference>
<feature type="domain" description="Fe-containing alcohol dehydrogenase-like C-terminal" evidence="3">
    <location>
        <begin position="180"/>
        <end position="374"/>
    </location>
</feature>
<dbReference type="Pfam" id="PF25137">
    <property type="entry name" value="ADH_Fe_C"/>
    <property type="match status" value="1"/>
</dbReference>
<dbReference type="GO" id="GO:0004022">
    <property type="term" value="F:alcohol dehydrogenase (NAD+) activity"/>
    <property type="evidence" value="ECO:0007669"/>
    <property type="project" value="UniProtKB-EC"/>
</dbReference>
<evidence type="ECO:0000259" key="2">
    <source>
        <dbReference type="Pfam" id="PF00465"/>
    </source>
</evidence>
<accession>A0A0A2B4V0</accession>
<name>A0A0A2B4V0_PROMR</name>
<dbReference type="RefSeq" id="WP_032520304.1">
    <property type="nucleotide sequence ID" value="NZ_CP138981.1"/>
</dbReference>
<keyword evidence="1 4" id="KW-0560">Oxidoreductase</keyword>
<dbReference type="PANTHER" id="PTHR11496:SF103">
    <property type="entry name" value="DEHYDROGENASE, PUTATIVE-RELATED"/>
    <property type="match status" value="1"/>
</dbReference>
<dbReference type="InterPro" id="IPR035873">
    <property type="entry name" value="PhpC"/>
</dbReference>
<feature type="domain" description="Alcohol dehydrogenase iron-type/glycerol dehydrogenase GldA" evidence="2">
    <location>
        <begin position="3"/>
        <end position="167"/>
    </location>
</feature>
<dbReference type="InterPro" id="IPR001670">
    <property type="entry name" value="ADH_Fe/GldA"/>
</dbReference>
<dbReference type="SUPFAM" id="SSF56796">
    <property type="entry name" value="Dehydroquinate synthase-like"/>
    <property type="match status" value="1"/>
</dbReference>
<dbReference type="GO" id="GO:0017000">
    <property type="term" value="P:antibiotic biosynthetic process"/>
    <property type="evidence" value="ECO:0007669"/>
    <property type="project" value="InterPro"/>
</dbReference>
<reference evidence="5" key="1">
    <citation type="journal article" date="2014" name="Sci. Data">
        <title>Genomes of diverse isolates of the marine cyanobacterium Prochlorococcus.</title>
        <authorList>
            <person name="Biller S."/>
            <person name="Berube P."/>
            <person name="Thompson J."/>
            <person name="Kelly L."/>
            <person name="Roggensack S."/>
            <person name="Awad L."/>
            <person name="Roache-Johnson K."/>
            <person name="Ding H."/>
            <person name="Giovannoni S.J."/>
            <person name="Moore L.R."/>
            <person name="Chisholm S.W."/>
        </authorList>
    </citation>
    <scope>NUCLEOTIDE SEQUENCE [LARGE SCALE GENOMIC DNA]</scope>
    <source>
        <strain evidence="5">SB</strain>
    </source>
</reference>
<dbReference type="AlphaFoldDB" id="A0A0A2B4V0"/>
<dbReference type="Gene3D" id="1.20.1090.10">
    <property type="entry name" value="Dehydroquinate synthase-like - alpha domain"/>
    <property type="match status" value="1"/>
</dbReference>
<dbReference type="InterPro" id="IPR056798">
    <property type="entry name" value="ADH_Fe_C"/>
</dbReference>
<evidence type="ECO:0000256" key="1">
    <source>
        <dbReference type="ARBA" id="ARBA00023002"/>
    </source>
</evidence>
<evidence type="ECO:0000259" key="3">
    <source>
        <dbReference type="Pfam" id="PF25137"/>
    </source>
</evidence>
<dbReference type="Gene3D" id="3.40.50.1970">
    <property type="match status" value="1"/>
</dbReference>
<protein>
    <submittedName>
        <fullName evidence="4">Alcohol dehydrogenase</fullName>
        <ecNumber evidence="4">1.1.1.1</ecNumber>
    </submittedName>
</protein>
<dbReference type="STRING" id="59926.EV02_1747"/>
<dbReference type="EMBL" id="JNAS01000002">
    <property type="protein sequence ID" value="KGG09068.1"/>
    <property type="molecule type" value="Genomic_DNA"/>
</dbReference>
<evidence type="ECO:0000313" key="5">
    <source>
        <dbReference type="Proteomes" id="UP000030345"/>
    </source>
</evidence>
<dbReference type="Proteomes" id="UP000030345">
    <property type="component" value="Unassembled WGS sequence"/>
</dbReference>
<dbReference type="InterPro" id="IPR039697">
    <property type="entry name" value="Alcohol_dehydrogenase_Fe"/>
</dbReference>
<dbReference type="GO" id="GO:0046872">
    <property type="term" value="F:metal ion binding"/>
    <property type="evidence" value="ECO:0007669"/>
    <property type="project" value="InterPro"/>
</dbReference>
<dbReference type="FunFam" id="3.40.50.1970:FF:000003">
    <property type="entry name" value="Alcohol dehydrogenase, iron-containing"/>
    <property type="match status" value="1"/>
</dbReference>
<evidence type="ECO:0000313" key="4">
    <source>
        <dbReference type="EMBL" id="KGG09068.1"/>
    </source>
</evidence>
<dbReference type="CDD" id="cd08182">
    <property type="entry name" value="HEPD"/>
    <property type="match status" value="1"/>
</dbReference>
<dbReference type="OrthoDB" id="9804734at2"/>
<dbReference type="eggNOG" id="COG1454">
    <property type="taxonomic scope" value="Bacteria"/>
</dbReference>
<sequence length="376" mass="41727">MSQHVISGLGSISKLMKILEDEHAKNILVVTGKKSYFKSGSAEALKPIFDKFNVFKFNDFEINPKIEDAIKGTKIARTNNIDTIISIGGGSVIDIAKLILAFFAYDQDFKKIINGIEKPKFSQINHISIPTTAGTGSESTKFAVVYLDKIKYSVAADFLIPKTVILDGTLCLSNSPSQKAFNGLDALAQAIESHWACGSTKESKFFSRKAIPILFKELPKIVSGKAKNNEFQDFFEASNMAGRAINISKTTSPHAFSYAFTSKYFIPHGQAVWLTLPKIFEIHKNALSLEKEKIVNYDDLQTSISEIIDLLGISQNDIANNLKKFVCALGLEPSMEKLGISTREKRQEIAKNVNLERLKNNPVLFSKKDICDVFNL</sequence>
<dbReference type="Pfam" id="PF00465">
    <property type="entry name" value="Fe-ADH"/>
    <property type="match status" value="1"/>
</dbReference>
<gene>
    <name evidence="4" type="ORF">EV02_1747</name>
</gene>